<protein>
    <submittedName>
        <fullName evidence="2">3192_t:CDS:1</fullName>
    </submittedName>
</protein>
<dbReference type="Proteomes" id="UP000789570">
    <property type="component" value="Unassembled WGS sequence"/>
</dbReference>
<evidence type="ECO:0000256" key="1">
    <source>
        <dbReference type="SAM" id="MobiDB-lite"/>
    </source>
</evidence>
<dbReference type="AlphaFoldDB" id="A0A9N8Z7L6"/>
<name>A0A9N8Z7L6_9GLOM</name>
<organism evidence="2 3">
    <name type="scientific">Funneliformis caledonium</name>
    <dbReference type="NCBI Taxonomy" id="1117310"/>
    <lineage>
        <taxon>Eukaryota</taxon>
        <taxon>Fungi</taxon>
        <taxon>Fungi incertae sedis</taxon>
        <taxon>Mucoromycota</taxon>
        <taxon>Glomeromycotina</taxon>
        <taxon>Glomeromycetes</taxon>
        <taxon>Glomerales</taxon>
        <taxon>Glomeraceae</taxon>
        <taxon>Funneliformis</taxon>
    </lineage>
</organism>
<sequence>MKRLKSFIIAGIVCLVAVLFIIPVESYTTFVHEESISYPSPPRVWSSIVYEDGTAVFRIIRRDTSVKLPDRTCLVQKLMLRILYPNGTLTELDMELNIPPLNYCIVAAKPDNFDPINISALKPGYLLLRYYNATDPSKPETWEEWGMVIDWQGQTYEPKFLGLSFIDANTGTVVPGLSAVTVNINRAKGFLRLAALRETTDCEWQQYSIGENKELIQLSGGVIKLPIFKSAQFATIATVDEGYAIVFANSSDTVNNADPLLPRGGLFALSLAYGQKSINSPSLLYQVPLANLLFTALKCDIAFVGVGHVCTLTVQQNLGDATNPTKSDLYYLKITFLSSGSVTSFTSISRALPTNINVKVTEWVVSSLPYGGYVLVSHLKTQPTGLVMYAYVFDEDETNGIPWELDEPSVTNVAGTYKILPNNTLYFAQQEPSEVRFAGSTSGVLRLTVDGTTYFDQLSAEGQAQFFNNLVNEISTMLTIPPSRLKSSGRFQVDITISPEKQYLISLDIIQTKDKSEKSVESIIKDLDTMILNKEVSPISLGKTTHYLDATYGLRTTQELELKGKDEGFGGLDPFPKPSVGKINDDEHKIDIKDDQLDVKAAKNLEKKNSKSSFQEMIN</sequence>
<proteinExistence type="predicted"/>
<gene>
    <name evidence="2" type="ORF">FCALED_LOCUS2615</name>
</gene>
<dbReference type="OrthoDB" id="2420894at2759"/>
<feature type="region of interest" description="Disordered" evidence="1">
    <location>
        <begin position="565"/>
        <end position="584"/>
    </location>
</feature>
<evidence type="ECO:0000313" key="3">
    <source>
        <dbReference type="Proteomes" id="UP000789570"/>
    </source>
</evidence>
<keyword evidence="3" id="KW-1185">Reference proteome</keyword>
<evidence type="ECO:0000313" key="2">
    <source>
        <dbReference type="EMBL" id="CAG8479075.1"/>
    </source>
</evidence>
<comment type="caution">
    <text evidence="2">The sequence shown here is derived from an EMBL/GenBank/DDBJ whole genome shotgun (WGS) entry which is preliminary data.</text>
</comment>
<dbReference type="EMBL" id="CAJVPQ010000410">
    <property type="protein sequence ID" value="CAG8479075.1"/>
    <property type="molecule type" value="Genomic_DNA"/>
</dbReference>
<reference evidence="2" key="1">
    <citation type="submission" date="2021-06" db="EMBL/GenBank/DDBJ databases">
        <authorList>
            <person name="Kallberg Y."/>
            <person name="Tangrot J."/>
            <person name="Rosling A."/>
        </authorList>
    </citation>
    <scope>NUCLEOTIDE SEQUENCE</scope>
    <source>
        <strain evidence="2">UK204</strain>
    </source>
</reference>
<accession>A0A9N8Z7L6</accession>